<dbReference type="AlphaFoldDB" id="A0A9J6CIR4"/>
<dbReference type="Proteomes" id="UP001107558">
    <property type="component" value="Chromosome 1"/>
</dbReference>
<dbReference type="EMBL" id="JADBJN010000001">
    <property type="protein sequence ID" value="KAG5681853.1"/>
    <property type="molecule type" value="Genomic_DNA"/>
</dbReference>
<reference evidence="1" key="1">
    <citation type="submission" date="2021-03" db="EMBL/GenBank/DDBJ databases">
        <title>Chromosome level genome of the anhydrobiotic midge Polypedilum vanderplanki.</title>
        <authorList>
            <person name="Yoshida Y."/>
            <person name="Kikawada T."/>
            <person name="Gusev O."/>
        </authorList>
    </citation>
    <scope>NUCLEOTIDE SEQUENCE</scope>
    <source>
        <strain evidence="1">NIAS01</strain>
        <tissue evidence="1">Whole body or cell culture</tissue>
    </source>
</reference>
<protein>
    <submittedName>
        <fullName evidence="1">Uncharacterized protein</fullName>
    </submittedName>
</protein>
<name>A0A9J6CIR4_POLVA</name>
<accession>A0A9J6CIR4</accession>
<evidence type="ECO:0000313" key="2">
    <source>
        <dbReference type="Proteomes" id="UP001107558"/>
    </source>
</evidence>
<organism evidence="1 2">
    <name type="scientific">Polypedilum vanderplanki</name>
    <name type="common">Sleeping chironomid midge</name>
    <dbReference type="NCBI Taxonomy" id="319348"/>
    <lineage>
        <taxon>Eukaryota</taxon>
        <taxon>Metazoa</taxon>
        <taxon>Ecdysozoa</taxon>
        <taxon>Arthropoda</taxon>
        <taxon>Hexapoda</taxon>
        <taxon>Insecta</taxon>
        <taxon>Pterygota</taxon>
        <taxon>Neoptera</taxon>
        <taxon>Endopterygota</taxon>
        <taxon>Diptera</taxon>
        <taxon>Nematocera</taxon>
        <taxon>Chironomoidea</taxon>
        <taxon>Chironomidae</taxon>
        <taxon>Chironominae</taxon>
        <taxon>Polypedilum</taxon>
        <taxon>Polypedilum</taxon>
    </lineage>
</organism>
<sequence>MKSFPIFHRILIDNAMKNKLGNRSNTYSNQIKKISSFLLIRDNQRQYEFFHENLNLPHLSTIHRFINDSLSPLIQSSLDFDGLRAYLVKNNLKSEVSISEDGIKVDFIYLS</sequence>
<comment type="caution">
    <text evidence="1">The sequence shown here is derived from an EMBL/GenBank/DDBJ whole genome shotgun (WGS) entry which is preliminary data.</text>
</comment>
<gene>
    <name evidence="1" type="ORF">PVAND_011260</name>
</gene>
<proteinExistence type="predicted"/>
<keyword evidence="2" id="KW-1185">Reference proteome</keyword>
<evidence type="ECO:0000313" key="1">
    <source>
        <dbReference type="EMBL" id="KAG5681853.1"/>
    </source>
</evidence>